<evidence type="ECO:0000313" key="1">
    <source>
        <dbReference type="EMBL" id="KAG7377213.1"/>
    </source>
</evidence>
<dbReference type="EMBL" id="JAGDFM010000561">
    <property type="protein sequence ID" value="KAG7377213.1"/>
    <property type="molecule type" value="Genomic_DNA"/>
</dbReference>
<reference evidence="1" key="1">
    <citation type="submission" date="2021-02" db="EMBL/GenBank/DDBJ databases">
        <authorList>
            <person name="Palmer J.M."/>
        </authorList>
    </citation>
    <scope>NUCLEOTIDE SEQUENCE</scope>
    <source>
        <strain evidence="1">SCRP734</strain>
    </source>
</reference>
<organism evidence="1 2">
    <name type="scientific">Phytophthora pseudosyringae</name>
    <dbReference type="NCBI Taxonomy" id="221518"/>
    <lineage>
        <taxon>Eukaryota</taxon>
        <taxon>Sar</taxon>
        <taxon>Stramenopiles</taxon>
        <taxon>Oomycota</taxon>
        <taxon>Peronosporomycetes</taxon>
        <taxon>Peronosporales</taxon>
        <taxon>Peronosporaceae</taxon>
        <taxon>Phytophthora</taxon>
    </lineage>
</organism>
<comment type="caution">
    <text evidence="1">The sequence shown here is derived from an EMBL/GenBank/DDBJ whole genome shotgun (WGS) entry which is preliminary data.</text>
</comment>
<keyword evidence="2" id="KW-1185">Reference proteome</keyword>
<name>A0A8T1VAA1_9STRA</name>
<sequence length="98" mass="10817">MDGHVRPPHRLERTAPPQATQQCMRLPNAGDALPVAFAPQRSLSAAYYTHSHTLEGAGGLLDEHATQQRRTRSSADWMMKASLRASPSNSQLGFVEHR</sequence>
<dbReference type="Proteomes" id="UP000694044">
    <property type="component" value="Unassembled WGS sequence"/>
</dbReference>
<evidence type="ECO:0000313" key="2">
    <source>
        <dbReference type="Proteomes" id="UP000694044"/>
    </source>
</evidence>
<gene>
    <name evidence="1" type="ORF">PHYPSEUDO_012017</name>
</gene>
<protein>
    <submittedName>
        <fullName evidence="1">Uncharacterized protein</fullName>
    </submittedName>
</protein>
<proteinExistence type="predicted"/>
<accession>A0A8T1VAA1</accession>
<dbReference type="AlphaFoldDB" id="A0A8T1VAA1"/>